<gene>
    <name evidence="1" type="ORF">BdWA1_001538</name>
</gene>
<dbReference type="InterPro" id="IPR036402">
    <property type="entry name" value="EF-Ts_dimer_sf"/>
</dbReference>
<dbReference type="InterPro" id="IPR009060">
    <property type="entry name" value="UBA-like_sf"/>
</dbReference>
<dbReference type="Proteomes" id="UP001214638">
    <property type="component" value="Unassembled WGS sequence"/>
</dbReference>
<dbReference type="Gene3D" id="3.30.479.20">
    <property type="entry name" value="Elongation factor Ts, dimerisation domain"/>
    <property type="match status" value="1"/>
</dbReference>
<dbReference type="AlphaFoldDB" id="A0AAD9PKM1"/>
<dbReference type="RefSeq" id="XP_067803138.1">
    <property type="nucleotide sequence ID" value="XM_067946574.1"/>
</dbReference>
<dbReference type="PANTHER" id="PTHR11741:SF0">
    <property type="entry name" value="ELONGATION FACTOR TS, MITOCHONDRIAL"/>
    <property type="match status" value="1"/>
</dbReference>
<keyword evidence="1" id="KW-0648">Protein biosynthesis</keyword>
<dbReference type="InterPro" id="IPR001816">
    <property type="entry name" value="Transl_elong_EFTs/EF1B"/>
</dbReference>
<protein>
    <submittedName>
        <fullName evidence="1">Bifunctional Elongation factor Ts</fullName>
    </submittedName>
</protein>
<dbReference type="SUPFAM" id="SSF54713">
    <property type="entry name" value="Elongation factor Ts (EF-Ts), dimerisation domain"/>
    <property type="match status" value="1"/>
</dbReference>
<accession>A0AAD9PKM1</accession>
<keyword evidence="1" id="KW-0251">Elongation factor</keyword>
<organism evidence="1 2">
    <name type="scientific">Babesia duncani</name>
    <dbReference type="NCBI Taxonomy" id="323732"/>
    <lineage>
        <taxon>Eukaryota</taxon>
        <taxon>Sar</taxon>
        <taxon>Alveolata</taxon>
        <taxon>Apicomplexa</taxon>
        <taxon>Aconoidasida</taxon>
        <taxon>Piroplasmida</taxon>
        <taxon>Babesiidae</taxon>
        <taxon>Babesia</taxon>
    </lineage>
</organism>
<evidence type="ECO:0000313" key="1">
    <source>
        <dbReference type="EMBL" id="KAK2196296.1"/>
    </source>
</evidence>
<reference evidence="1" key="1">
    <citation type="journal article" date="2023" name="Nat. Microbiol.">
        <title>Babesia duncani multi-omics identifies virulence factors and drug targets.</title>
        <authorList>
            <person name="Singh P."/>
            <person name="Lonardi S."/>
            <person name="Liang Q."/>
            <person name="Vydyam P."/>
            <person name="Khabirova E."/>
            <person name="Fang T."/>
            <person name="Gihaz S."/>
            <person name="Thekkiniath J."/>
            <person name="Munshi M."/>
            <person name="Abel S."/>
            <person name="Ciampossin L."/>
            <person name="Batugedara G."/>
            <person name="Gupta M."/>
            <person name="Lu X.M."/>
            <person name="Lenz T."/>
            <person name="Chakravarty S."/>
            <person name="Cornillot E."/>
            <person name="Hu Y."/>
            <person name="Ma W."/>
            <person name="Gonzalez L.M."/>
            <person name="Sanchez S."/>
            <person name="Estrada K."/>
            <person name="Sanchez-Flores A."/>
            <person name="Montero E."/>
            <person name="Harb O.S."/>
            <person name="Le Roch K.G."/>
            <person name="Mamoun C.B."/>
        </authorList>
    </citation>
    <scope>NUCLEOTIDE SEQUENCE</scope>
    <source>
        <strain evidence="1">WA1</strain>
    </source>
</reference>
<dbReference type="EMBL" id="JALLKP010000002">
    <property type="protein sequence ID" value="KAK2196296.1"/>
    <property type="molecule type" value="Genomic_DNA"/>
</dbReference>
<dbReference type="GO" id="GO:0070125">
    <property type="term" value="P:mitochondrial translational elongation"/>
    <property type="evidence" value="ECO:0007669"/>
    <property type="project" value="TreeGrafter"/>
</dbReference>
<comment type="caution">
    <text evidence="1">The sequence shown here is derived from an EMBL/GenBank/DDBJ whole genome shotgun (WGS) entry which is preliminary data.</text>
</comment>
<name>A0AAD9PKM1_9APIC</name>
<dbReference type="GeneID" id="94335836"/>
<dbReference type="KEGG" id="bdw:94335836"/>
<sequence>MFFSRLLNFASGKIATGGANFKLQMVKRLRDATRVGVTACKNALESSNWDLDLAMKSLLGSTRVVTTRQQKFGKIACTETPYGGLLIVHVTCSDDFVVRNESFLYECKNMCQKIANMTNFWNKDKVQLYNPILGNTACNNCMNKTIHDFLAKSSVEFGSTIALPEVLHSPPGDVMGLFVHAKCEMEGVTLGNRLGLARLKIQGQIAMHGESLKQLANVLAMQLVGNVLDPQDAYLDFLSQELLNPMGVPKSILSRASTMGSANDANDPSGACVSVADVLDGASRIIGERVQLLEGIAACAAKPTLLMNAESSANA</sequence>
<dbReference type="GO" id="GO:0003746">
    <property type="term" value="F:translation elongation factor activity"/>
    <property type="evidence" value="ECO:0007669"/>
    <property type="project" value="UniProtKB-KW"/>
</dbReference>
<evidence type="ECO:0000313" key="2">
    <source>
        <dbReference type="Proteomes" id="UP001214638"/>
    </source>
</evidence>
<keyword evidence="2" id="KW-1185">Reference proteome</keyword>
<dbReference type="GO" id="GO:0005739">
    <property type="term" value="C:mitochondrion"/>
    <property type="evidence" value="ECO:0007669"/>
    <property type="project" value="GOC"/>
</dbReference>
<dbReference type="SUPFAM" id="SSF46934">
    <property type="entry name" value="UBA-like"/>
    <property type="match status" value="1"/>
</dbReference>
<proteinExistence type="predicted"/>
<dbReference type="PANTHER" id="PTHR11741">
    <property type="entry name" value="ELONGATION FACTOR TS"/>
    <property type="match status" value="1"/>
</dbReference>
<dbReference type="Gene3D" id="1.10.8.10">
    <property type="entry name" value="DNA helicase RuvA subunit, C-terminal domain"/>
    <property type="match status" value="1"/>
</dbReference>